<dbReference type="EMBL" id="JABFAF010277249">
    <property type="protein sequence ID" value="MBA0880317.1"/>
    <property type="molecule type" value="Genomic_DNA"/>
</dbReference>
<evidence type="ECO:0008006" key="3">
    <source>
        <dbReference type="Google" id="ProtNLM"/>
    </source>
</evidence>
<proteinExistence type="predicted"/>
<sequence>DVLFKKAEPITANSIDPRWKLFKNCLGALDGTHIKIRVPIVDKPRYRTRKVDIATNMLGVCTPDMHFVYVIPS</sequence>
<dbReference type="AlphaFoldDB" id="A0A7J9NB07"/>
<feature type="non-terminal residue" evidence="1">
    <location>
        <position position="73"/>
    </location>
</feature>
<name>A0A7J9NB07_GOSSC</name>
<dbReference type="PANTHER" id="PTHR22930">
    <property type="match status" value="1"/>
</dbReference>
<evidence type="ECO:0000313" key="2">
    <source>
        <dbReference type="Proteomes" id="UP000593576"/>
    </source>
</evidence>
<dbReference type="Proteomes" id="UP000593576">
    <property type="component" value="Unassembled WGS sequence"/>
</dbReference>
<protein>
    <recommendedName>
        <fullName evidence="3">DDE Tnp4 domain-containing protein</fullName>
    </recommendedName>
</protein>
<dbReference type="InterPro" id="IPR045249">
    <property type="entry name" value="HARBI1-like"/>
</dbReference>
<dbReference type="OrthoDB" id="948551at2759"/>
<organism evidence="1 2">
    <name type="scientific">Gossypium schwendimanii</name>
    <name type="common">Cotton</name>
    <dbReference type="NCBI Taxonomy" id="34291"/>
    <lineage>
        <taxon>Eukaryota</taxon>
        <taxon>Viridiplantae</taxon>
        <taxon>Streptophyta</taxon>
        <taxon>Embryophyta</taxon>
        <taxon>Tracheophyta</taxon>
        <taxon>Spermatophyta</taxon>
        <taxon>Magnoliopsida</taxon>
        <taxon>eudicotyledons</taxon>
        <taxon>Gunneridae</taxon>
        <taxon>Pentapetalae</taxon>
        <taxon>rosids</taxon>
        <taxon>malvids</taxon>
        <taxon>Malvales</taxon>
        <taxon>Malvaceae</taxon>
        <taxon>Malvoideae</taxon>
        <taxon>Gossypium</taxon>
    </lineage>
</organism>
<comment type="caution">
    <text evidence="1">The sequence shown here is derived from an EMBL/GenBank/DDBJ whole genome shotgun (WGS) entry which is preliminary data.</text>
</comment>
<evidence type="ECO:0000313" key="1">
    <source>
        <dbReference type="EMBL" id="MBA0880317.1"/>
    </source>
</evidence>
<accession>A0A7J9NB07</accession>
<dbReference type="PANTHER" id="PTHR22930:SF293">
    <property type="entry name" value="PROTEIN ALP1-LIKE"/>
    <property type="match status" value="1"/>
</dbReference>
<keyword evidence="2" id="KW-1185">Reference proteome</keyword>
<gene>
    <name evidence="1" type="ORF">Goshw_000488</name>
</gene>
<reference evidence="1 2" key="1">
    <citation type="journal article" date="2019" name="Genome Biol. Evol.">
        <title>Insights into the evolution of the New World diploid cottons (Gossypium, subgenus Houzingenia) based on genome sequencing.</title>
        <authorList>
            <person name="Grover C.E."/>
            <person name="Arick M.A. 2nd"/>
            <person name="Thrash A."/>
            <person name="Conover J.L."/>
            <person name="Sanders W.S."/>
            <person name="Peterson D.G."/>
            <person name="Frelichowski J.E."/>
            <person name="Scheffler J.A."/>
            <person name="Scheffler B.E."/>
            <person name="Wendel J.F."/>
        </authorList>
    </citation>
    <scope>NUCLEOTIDE SEQUENCE [LARGE SCALE GENOMIC DNA]</scope>
    <source>
        <strain evidence="1">1</strain>
        <tissue evidence="1">Leaf</tissue>
    </source>
</reference>
<feature type="non-terminal residue" evidence="1">
    <location>
        <position position="1"/>
    </location>
</feature>